<comment type="subcellular location">
    <subcellularLocation>
        <location evidence="1">Nucleus</location>
    </subcellularLocation>
</comment>
<keyword evidence="4" id="KW-0804">Transcription</keyword>
<feature type="compositionally biased region" description="Low complexity" evidence="6">
    <location>
        <begin position="145"/>
        <end position="161"/>
    </location>
</feature>
<organism evidence="10 11">
    <name type="scientific">Astrephomene gubernaculifera</name>
    <dbReference type="NCBI Taxonomy" id="47775"/>
    <lineage>
        <taxon>Eukaryota</taxon>
        <taxon>Viridiplantae</taxon>
        <taxon>Chlorophyta</taxon>
        <taxon>core chlorophytes</taxon>
        <taxon>Chlorophyceae</taxon>
        <taxon>CS clade</taxon>
        <taxon>Chlamydomonadales</taxon>
        <taxon>Astrephomenaceae</taxon>
        <taxon>Astrephomene</taxon>
    </lineage>
</organism>
<evidence type="ECO:0000259" key="8">
    <source>
        <dbReference type="PROSITE" id="PS51293"/>
    </source>
</evidence>
<dbReference type="GO" id="GO:0006355">
    <property type="term" value="P:regulation of DNA-templated transcription"/>
    <property type="evidence" value="ECO:0007669"/>
    <property type="project" value="UniProtKB-ARBA"/>
</dbReference>
<dbReference type="InterPro" id="IPR017884">
    <property type="entry name" value="SANT_dom"/>
</dbReference>
<feature type="compositionally biased region" description="Low complexity" evidence="6">
    <location>
        <begin position="258"/>
        <end position="272"/>
    </location>
</feature>
<dbReference type="GO" id="GO:0003677">
    <property type="term" value="F:DNA binding"/>
    <property type="evidence" value="ECO:0007669"/>
    <property type="project" value="UniProtKB-KW"/>
</dbReference>
<evidence type="ECO:0000313" key="10">
    <source>
        <dbReference type="EMBL" id="GFR40575.1"/>
    </source>
</evidence>
<accession>A0AAD3DF00</accession>
<evidence type="ECO:0000313" key="11">
    <source>
        <dbReference type="Proteomes" id="UP001054857"/>
    </source>
</evidence>
<dbReference type="SMART" id="SM00717">
    <property type="entry name" value="SANT"/>
    <property type="match status" value="1"/>
</dbReference>
<dbReference type="Gene3D" id="1.10.10.60">
    <property type="entry name" value="Homeodomain-like"/>
    <property type="match status" value="1"/>
</dbReference>
<feature type="domain" description="SANT" evidence="8">
    <location>
        <begin position="61"/>
        <end position="109"/>
    </location>
</feature>
<dbReference type="PROSITE" id="PS50090">
    <property type="entry name" value="MYB_LIKE"/>
    <property type="match status" value="1"/>
</dbReference>
<keyword evidence="2" id="KW-0805">Transcription regulation</keyword>
<feature type="region of interest" description="Disordered" evidence="6">
    <location>
        <begin position="131"/>
        <end position="161"/>
    </location>
</feature>
<dbReference type="Proteomes" id="UP001054857">
    <property type="component" value="Unassembled WGS sequence"/>
</dbReference>
<feature type="compositionally biased region" description="Low complexity" evidence="6">
    <location>
        <begin position="311"/>
        <end position="327"/>
    </location>
</feature>
<name>A0AAD3DF00_9CHLO</name>
<dbReference type="InterPro" id="IPR009057">
    <property type="entry name" value="Homeodomain-like_sf"/>
</dbReference>
<dbReference type="PROSITE" id="PS51293">
    <property type="entry name" value="SANT"/>
    <property type="match status" value="1"/>
</dbReference>
<evidence type="ECO:0000256" key="5">
    <source>
        <dbReference type="ARBA" id="ARBA00023242"/>
    </source>
</evidence>
<dbReference type="AlphaFoldDB" id="A0AAD3DF00"/>
<feature type="domain" description="Myb-like" evidence="7">
    <location>
        <begin position="53"/>
        <end position="105"/>
    </location>
</feature>
<dbReference type="EMBL" id="BMAR01000001">
    <property type="protein sequence ID" value="GFR40575.1"/>
    <property type="molecule type" value="Genomic_DNA"/>
</dbReference>
<evidence type="ECO:0000256" key="1">
    <source>
        <dbReference type="ARBA" id="ARBA00004123"/>
    </source>
</evidence>
<dbReference type="Pfam" id="PF00249">
    <property type="entry name" value="Myb_DNA-binding"/>
    <property type="match status" value="1"/>
</dbReference>
<dbReference type="SUPFAM" id="SSF46689">
    <property type="entry name" value="Homeodomain-like"/>
    <property type="match status" value="1"/>
</dbReference>
<dbReference type="PANTHER" id="PTHR44191">
    <property type="entry name" value="TRANSCRIPTION FACTOR KUA1"/>
    <property type="match status" value="1"/>
</dbReference>
<evidence type="ECO:0000259" key="9">
    <source>
        <dbReference type="PROSITE" id="PS51294"/>
    </source>
</evidence>
<dbReference type="FunFam" id="1.10.10.60:FF:000009">
    <property type="entry name" value="transcription factor MYB1R1"/>
    <property type="match status" value="1"/>
</dbReference>
<evidence type="ECO:0000256" key="6">
    <source>
        <dbReference type="SAM" id="MobiDB-lite"/>
    </source>
</evidence>
<dbReference type="PANTHER" id="PTHR44191:SF62">
    <property type="entry name" value="OS04G0341900 PROTEIN"/>
    <property type="match status" value="1"/>
</dbReference>
<gene>
    <name evidence="10" type="ORF">Agub_g1155</name>
</gene>
<dbReference type="InterPro" id="IPR006447">
    <property type="entry name" value="Myb_dom_plants"/>
</dbReference>
<evidence type="ECO:0000256" key="2">
    <source>
        <dbReference type="ARBA" id="ARBA00023015"/>
    </source>
</evidence>
<dbReference type="GO" id="GO:0005634">
    <property type="term" value="C:nucleus"/>
    <property type="evidence" value="ECO:0007669"/>
    <property type="project" value="UniProtKB-SubCell"/>
</dbReference>
<evidence type="ECO:0000259" key="7">
    <source>
        <dbReference type="PROSITE" id="PS50090"/>
    </source>
</evidence>
<proteinExistence type="predicted"/>
<comment type="caution">
    <text evidence="10">The sequence shown here is derived from an EMBL/GenBank/DDBJ whole genome shotgun (WGS) entry which is preliminary data.</text>
</comment>
<dbReference type="PROSITE" id="PS51294">
    <property type="entry name" value="HTH_MYB"/>
    <property type="match status" value="1"/>
</dbReference>
<dbReference type="InterPro" id="IPR001005">
    <property type="entry name" value="SANT/Myb"/>
</dbReference>
<reference evidence="10 11" key="1">
    <citation type="journal article" date="2021" name="Sci. Rep.">
        <title>Genome sequencing of the multicellular alga Astrephomene provides insights into convergent evolution of germ-soma differentiation.</title>
        <authorList>
            <person name="Yamashita S."/>
            <person name="Yamamoto K."/>
            <person name="Matsuzaki R."/>
            <person name="Suzuki S."/>
            <person name="Yamaguchi H."/>
            <person name="Hirooka S."/>
            <person name="Minakuchi Y."/>
            <person name="Miyagishima S."/>
            <person name="Kawachi M."/>
            <person name="Toyoda A."/>
            <person name="Nozaki H."/>
        </authorList>
    </citation>
    <scope>NUCLEOTIDE SEQUENCE [LARGE SCALE GENOMIC DNA]</scope>
    <source>
        <strain evidence="10 11">NIES-4017</strain>
    </source>
</reference>
<dbReference type="InterPro" id="IPR017930">
    <property type="entry name" value="Myb_dom"/>
</dbReference>
<evidence type="ECO:0000256" key="4">
    <source>
        <dbReference type="ARBA" id="ARBA00023163"/>
    </source>
</evidence>
<keyword evidence="5" id="KW-0539">Nucleus</keyword>
<protein>
    <submittedName>
        <fullName evidence="10">Uncharacterized protein</fullName>
    </submittedName>
</protein>
<feature type="region of interest" description="Disordered" evidence="6">
    <location>
        <begin position="35"/>
        <end position="61"/>
    </location>
</feature>
<feature type="compositionally biased region" description="Polar residues" evidence="6">
    <location>
        <begin position="337"/>
        <end position="347"/>
    </location>
</feature>
<keyword evidence="11" id="KW-1185">Reference proteome</keyword>
<evidence type="ECO:0000256" key="3">
    <source>
        <dbReference type="ARBA" id="ARBA00023125"/>
    </source>
</evidence>
<feature type="region of interest" description="Disordered" evidence="6">
    <location>
        <begin position="258"/>
        <end position="382"/>
    </location>
</feature>
<keyword evidence="3" id="KW-0238">DNA-binding</keyword>
<dbReference type="NCBIfam" id="TIGR01557">
    <property type="entry name" value="myb_SHAQKYF"/>
    <property type="match status" value="1"/>
</dbReference>
<dbReference type="CDD" id="cd00167">
    <property type="entry name" value="SANT"/>
    <property type="match status" value="1"/>
</dbReference>
<dbReference type="InterPro" id="IPR052245">
    <property type="entry name" value="Plant_Stress_Dev_TF"/>
</dbReference>
<sequence length="382" mass="39810">MMSPSTAFLASPSMPADRDRSAASILLSLSNDEVVQQDVDTSDDQHNSSDFANASRKGQPWTEEEHLAFLQGLRKLGKGNWRQIAKSFVPSRTPTQVASHAQKHFMRVAGITKRKSRFTKLEVSEVVAAGISSQPETSEHVAEDSQQVPEQQPASAAPPAMQVPFPTMPFPFMNPMMFGFPGPFFPPFMCPPPAFAAQLLSAMQKQGPPPMMIPPMFPMAAMATMNPFFMAPHMAAAAQMAATANAGAAAQAATSGGVTTAGTGAAATSDTANSDEVARRSNSTPSSPAMCKPEAHHARPCAPAPAPPASAPTQAGSASDGSGATSAKEPRGGSVNGGFQQPPQQRPSGFPVSGLPLGEGLTGFQASAHSAFRPPQDVKAEC</sequence>
<feature type="domain" description="HTH myb-type" evidence="9">
    <location>
        <begin position="53"/>
        <end position="109"/>
    </location>
</feature>